<proteinExistence type="predicted"/>
<accession>A0ABW4VYK4</accession>
<gene>
    <name evidence="1" type="ORF">ACFSJF_08310</name>
</gene>
<organism evidence="1 2">
    <name type="scientific">Ornithinibacillus salinisoli</name>
    <dbReference type="NCBI Taxonomy" id="1848459"/>
    <lineage>
        <taxon>Bacteria</taxon>
        <taxon>Bacillati</taxon>
        <taxon>Bacillota</taxon>
        <taxon>Bacilli</taxon>
        <taxon>Bacillales</taxon>
        <taxon>Bacillaceae</taxon>
        <taxon>Ornithinibacillus</taxon>
    </lineage>
</organism>
<dbReference type="SUPFAM" id="SSF55961">
    <property type="entry name" value="Bet v1-like"/>
    <property type="match status" value="1"/>
</dbReference>
<sequence>MREWRKGKNINAPIEQVWKLLDGSLEDMQKIMPNVIENKLIKETEDKVGSIYLQKFQERKRVQEYEIETLAYENHADHKKMKVAFILANMFEITATYEVEQLEDGRTYFVYTTTNKPLKWIAKLLMKLGGGDKVVIQFVERVKQVAESEANSEVTQ</sequence>
<dbReference type="InterPro" id="IPR023393">
    <property type="entry name" value="START-like_dom_sf"/>
</dbReference>
<dbReference type="CDD" id="cd07812">
    <property type="entry name" value="SRPBCC"/>
    <property type="match status" value="1"/>
</dbReference>
<dbReference type="Proteomes" id="UP001597383">
    <property type="component" value="Unassembled WGS sequence"/>
</dbReference>
<protein>
    <submittedName>
        <fullName evidence="1">SRPBCC family protein</fullName>
    </submittedName>
</protein>
<comment type="caution">
    <text evidence="1">The sequence shown here is derived from an EMBL/GenBank/DDBJ whole genome shotgun (WGS) entry which is preliminary data.</text>
</comment>
<reference evidence="2" key="1">
    <citation type="journal article" date="2019" name="Int. J. Syst. Evol. Microbiol.">
        <title>The Global Catalogue of Microorganisms (GCM) 10K type strain sequencing project: providing services to taxonomists for standard genome sequencing and annotation.</title>
        <authorList>
            <consortium name="The Broad Institute Genomics Platform"/>
            <consortium name="The Broad Institute Genome Sequencing Center for Infectious Disease"/>
            <person name="Wu L."/>
            <person name="Ma J."/>
        </authorList>
    </citation>
    <scope>NUCLEOTIDE SEQUENCE [LARGE SCALE GENOMIC DNA]</scope>
    <source>
        <strain evidence="2">R28</strain>
    </source>
</reference>
<keyword evidence="2" id="KW-1185">Reference proteome</keyword>
<dbReference type="Gene3D" id="3.30.530.20">
    <property type="match status" value="1"/>
</dbReference>
<dbReference type="RefSeq" id="WP_377556580.1">
    <property type="nucleotide sequence ID" value="NZ_JBHUHQ010000014.1"/>
</dbReference>
<evidence type="ECO:0000313" key="2">
    <source>
        <dbReference type="Proteomes" id="UP001597383"/>
    </source>
</evidence>
<name>A0ABW4VYK4_9BACI</name>
<dbReference type="EMBL" id="JBHUHQ010000014">
    <property type="protein sequence ID" value="MFD2044264.1"/>
    <property type="molecule type" value="Genomic_DNA"/>
</dbReference>
<evidence type="ECO:0000313" key="1">
    <source>
        <dbReference type="EMBL" id="MFD2044264.1"/>
    </source>
</evidence>